<reference evidence="3 4" key="1">
    <citation type="submission" date="2024-01" db="EMBL/GenBank/DDBJ databases">
        <title>A telomere-to-telomere, gap-free genome of sweet tea (Lithocarpus litseifolius).</title>
        <authorList>
            <person name="Zhou J."/>
        </authorList>
    </citation>
    <scope>NUCLEOTIDE SEQUENCE [LARGE SCALE GENOMIC DNA]</scope>
    <source>
        <strain evidence="3">Zhou-2022a</strain>
        <tissue evidence="3">Leaf</tissue>
    </source>
</reference>
<dbReference type="Proteomes" id="UP001459277">
    <property type="component" value="Unassembled WGS sequence"/>
</dbReference>
<protein>
    <submittedName>
        <fullName evidence="3">Uncharacterized protein</fullName>
    </submittedName>
</protein>
<evidence type="ECO:0000313" key="4">
    <source>
        <dbReference type="Proteomes" id="UP001459277"/>
    </source>
</evidence>
<dbReference type="AlphaFoldDB" id="A0AAW2BCL4"/>
<keyword evidence="4" id="KW-1185">Reference proteome</keyword>
<evidence type="ECO:0000313" key="3">
    <source>
        <dbReference type="EMBL" id="KAK9983203.1"/>
    </source>
</evidence>
<feature type="region of interest" description="Disordered" evidence="2">
    <location>
        <begin position="176"/>
        <end position="221"/>
    </location>
</feature>
<name>A0AAW2BCL4_9ROSI</name>
<keyword evidence="1" id="KW-0175">Coiled coil</keyword>
<comment type="caution">
    <text evidence="3">The sequence shown here is derived from an EMBL/GenBank/DDBJ whole genome shotgun (WGS) entry which is preliminary data.</text>
</comment>
<evidence type="ECO:0000256" key="2">
    <source>
        <dbReference type="SAM" id="MobiDB-lite"/>
    </source>
</evidence>
<feature type="compositionally biased region" description="Pro residues" evidence="2">
    <location>
        <begin position="210"/>
        <end position="221"/>
    </location>
</feature>
<organism evidence="3 4">
    <name type="scientific">Lithocarpus litseifolius</name>
    <dbReference type="NCBI Taxonomy" id="425828"/>
    <lineage>
        <taxon>Eukaryota</taxon>
        <taxon>Viridiplantae</taxon>
        <taxon>Streptophyta</taxon>
        <taxon>Embryophyta</taxon>
        <taxon>Tracheophyta</taxon>
        <taxon>Spermatophyta</taxon>
        <taxon>Magnoliopsida</taxon>
        <taxon>eudicotyledons</taxon>
        <taxon>Gunneridae</taxon>
        <taxon>Pentapetalae</taxon>
        <taxon>rosids</taxon>
        <taxon>fabids</taxon>
        <taxon>Fagales</taxon>
        <taxon>Fagaceae</taxon>
        <taxon>Lithocarpus</taxon>
    </lineage>
</organism>
<feature type="compositionally biased region" description="Basic and acidic residues" evidence="2">
    <location>
        <begin position="190"/>
        <end position="202"/>
    </location>
</feature>
<gene>
    <name evidence="3" type="ORF">SO802_032728</name>
</gene>
<evidence type="ECO:0000256" key="1">
    <source>
        <dbReference type="SAM" id="Coils"/>
    </source>
</evidence>
<feature type="region of interest" description="Disordered" evidence="2">
    <location>
        <begin position="1"/>
        <end position="38"/>
    </location>
</feature>
<accession>A0AAW2BCL4</accession>
<dbReference type="EMBL" id="JAZDWU010000012">
    <property type="protein sequence ID" value="KAK9983203.1"/>
    <property type="molecule type" value="Genomic_DNA"/>
</dbReference>
<proteinExistence type="predicted"/>
<feature type="coiled-coil region" evidence="1">
    <location>
        <begin position="46"/>
        <end position="122"/>
    </location>
</feature>
<feature type="compositionally biased region" description="Basic and acidic residues" evidence="2">
    <location>
        <begin position="1"/>
        <end position="12"/>
    </location>
</feature>
<feature type="compositionally biased region" description="Basic and acidic residues" evidence="2">
    <location>
        <begin position="21"/>
        <end position="38"/>
    </location>
</feature>
<sequence>MKEARKWWKEGRAPSLKRPSFRKEPSRPGSHKSEEEAKRIATVKAYKLAEKKSQELTAKLTEAKRGKKSVEAALDKAKRQAKVQRKQLHQAEDELSMAISQIKMLIKKLEEAEKAKEQAEQDGHEVGVAETEEALRVEVSEVCRLYCLQVWNEALDQAGVEASSALRRAENAYYPPAIRASGSSGSKADTASKEVDEGKESPTKVLPIAHIPPPPKGGRAV</sequence>